<dbReference type="Pfam" id="PF02653">
    <property type="entry name" value="BPD_transp_2"/>
    <property type="match status" value="1"/>
</dbReference>
<feature type="transmembrane region" description="Helical" evidence="6">
    <location>
        <begin position="50"/>
        <end position="83"/>
    </location>
</feature>
<sequence length="339" mass="36248">MTVIAPGISVERWTASSRLTLAVMTVVAILLAASPAFMGAGVIDRMTALFIYVILAAMWNALAGFGGLVSVGQQVFFGLGAYFTIRLADAGLDPFVSLFVAAIVTGILSVPLSWFMLRLKGGEFAIGMWVIAELAHLLVNLDRLIQGETGTSLIALNAYDSGTRRVTIYWLALAAMIALLGALFALMRSRAGAAMQAIRDNEDAATSVGVRVAATKRLLFVLAAFGIAVAGGLWLATATTFQPKTYFSVQWTAYMIFMVLVGGIGKFEGAILGAVLFFVIETVFGGTGVWYLVGLGAAALLFSLYLPQGLWGAIERRFDLQLLPVGYRLTFSDLFKAKQ</sequence>
<dbReference type="PANTHER" id="PTHR30482">
    <property type="entry name" value="HIGH-AFFINITY BRANCHED-CHAIN AMINO ACID TRANSPORT SYSTEM PERMEASE"/>
    <property type="match status" value="1"/>
</dbReference>
<feature type="transmembrane region" description="Helical" evidence="6">
    <location>
        <begin position="95"/>
        <end position="117"/>
    </location>
</feature>
<keyword evidence="3 6" id="KW-0812">Transmembrane</keyword>
<evidence type="ECO:0000256" key="5">
    <source>
        <dbReference type="ARBA" id="ARBA00023136"/>
    </source>
</evidence>
<feature type="transmembrane region" description="Helical" evidence="6">
    <location>
        <begin position="289"/>
        <end position="306"/>
    </location>
</feature>
<evidence type="ECO:0000313" key="8">
    <source>
        <dbReference type="Proteomes" id="UP000199205"/>
    </source>
</evidence>
<dbReference type="InterPro" id="IPR043428">
    <property type="entry name" value="LivM-like"/>
</dbReference>
<evidence type="ECO:0000256" key="6">
    <source>
        <dbReference type="SAM" id="Phobius"/>
    </source>
</evidence>
<keyword evidence="2" id="KW-1003">Cell membrane</keyword>
<feature type="transmembrane region" description="Helical" evidence="6">
    <location>
        <begin position="124"/>
        <end position="146"/>
    </location>
</feature>
<dbReference type="GO" id="GO:0005886">
    <property type="term" value="C:plasma membrane"/>
    <property type="evidence" value="ECO:0007669"/>
    <property type="project" value="UniProtKB-SubCell"/>
</dbReference>
<dbReference type="OrthoDB" id="9804361at2"/>
<dbReference type="PANTHER" id="PTHR30482:SF17">
    <property type="entry name" value="ABC TRANSPORTER ATP-BINDING PROTEIN"/>
    <property type="match status" value="1"/>
</dbReference>
<dbReference type="Proteomes" id="UP000199205">
    <property type="component" value="Unassembled WGS sequence"/>
</dbReference>
<dbReference type="RefSeq" id="WP_037192220.1">
    <property type="nucleotide sequence ID" value="NZ_FMAF01000004.1"/>
</dbReference>
<keyword evidence="4 6" id="KW-1133">Transmembrane helix</keyword>
<protein>
    <submittedName>
        <fullName evidence="7">Branched-chain amino acid transport system permease protein</fullName>
    </submittedName>
</protein>
<gene>
    <name evidence="7" type="ORF">GA0061101_10478</name>
</gene>
<dbReference type="CDD" id="cd06581">
    <property type="entry name" value="TM_PBP1_LivM_like"/>
    <property type="match status" value="1"/>
</dbReference>
<evidence type="ECO:0000256" key="4">
    <source>
        <dbReference type="ARBA" id="ARBA00022989"/>
    </source>
</evidence>
<reference evidence="7 8" key="1">
    <citation type="submission" date="2016-08" db="EMBL/GenBank/DDBJ databases">
        <authorList>
            <person name="Seilhamer J.J."/>
        </authorList>
    </citation>
    <scope>NUCLEOTIDE SEQUENCE [LARGE SCALE GENOMIC DNA]</scope>
    <source>
        <strain evidence="7 8">P1-7</strain>
    </source>
</reference>
<evidence type="ECO:0000256" key="3">
    <source>
        <dbReference type="ARBA" id="ARBA00022692"/>
    </source>
</evidence>
<dbReference type="InterPro" id="IPR001851">
    <property type="entry name" value="ABC_transp_permease"/>
</dbReference>
<organism evidence="7 8">
    <name type="scientific">Rhizobium lusitanum</name>
    <dbReference type="NCBI Taxonomy" id="293958"/>
    <lineage>
        <taxon>Bacteria</taxon>
        <taxon>Pseudomonadati</taxon>
        <taxon>Pseudomonadota</taxon>
        <taxon>Alphaproteobacteria</taxon>
        <taxon>Hyphomicrobiales</taxon>
        <taxon>Rhizobiaceae</taxon>
        <taxon>Rhizobium/Agrobacterium group</taxon>
        <taxon>Rhizobium</taxon>
    </lineage>
</organism>
<feature type="transmembrane region" description="Helical" evidence="6">
    <location>
        <begin position="166"/>
        <end position="186"/>
    </location>
</feature>
<evidence type="ECO:0000256" key="2">
    <source>
        <dbReference type="ARBA" id="ARBA00022475"/>
    </source>
</evidence>
<name>A0A1C3V292_9HYPH</name>
<comment type="subcellular location">
    <subcellularLocation>
        <location evidence="1">Cell membrane</location>
        <topology evidence="1">Multi-pass membrane protein</topology>
    </subcellularLocation>
</comment>
<keyword evidence="5 6" id="KW-0472">Membrane</keyword>
<feature type="transmembrane region" description="Helical" evidence="6">
    <location>
        <begin position="20"/>
        <end position="43"/>
    </location>
</feature>
<feature type="transmembrane region" description="Helical" evidence="6">
    <location>
        <begin position="253"/>
        <end position="280"/>
    </location>
</feature>
<evidence type="ECO:0000256" key="1">
    <source>
        <dbReference type="ARBA" id="ARBA00004651"/>
    </source>
</evidence>
<feature type="transmembrane region" description="Helical" evidence="6">
    <location>
        <begin position="218"/>
        <end position="241"/>
    </location>
</feature>
<dbReference type="GO" id="GO:0015658">
    <property type="term" value="F:branched-chain amino acid transmembrane transporter activity"/>
    <property type="evidence" value="ECO:0007669"/>
    <property type="project" value="InterPro"/>
</dbReference>
<evidence type="ECO:0000313" key="7">
    <source>
        <dbReference type="EMBL" id="SCB21774.1"/>
    </source>
</evidence>
<dbReference type="EMBL" id="FMAF01000004">
    <property type="protein sequence ID" value="SCB21774.1"/>
    <property type="molecule type" value="Genomic_DNA"/>
</dbReference>
<accession>A0A1C3V292</accession>
<proteinExistence type="predicted"/>
<dbReference type="AlphaFoldDB" id="A0A1C3V292"/>